<dbReference type="PANTHER" id="PTHR43133">
    <property type="entry name" value="RNA POLYMERASE ECF-TYPE SIGMA FACTO"/>
    <property type="match status" value="1"/>
</dbReference>
<dbReference type="InterPro" id="IPR014284">
    <property type="entry name" value="RNA_pol_sigma-70_dom"/>
</dbReference>
<dbReference type="Pfam" id="PF04542">
    <property type="entry name" value="Sigma70_r2"/>
    <property type="match status" value="1"/>
</dbReference>
<dbReference type="SUPFAM" id="SSF88659">
    <property type="entry name" value="Sigma3 and sigma4 domains of RNA polymerase sigma factors"/>
    <property type="match status" value="1"/>
</dbReference>
<evidence type="ECO:0000256" key="5">
    <source>
        <dbReference type="ARBA" id="ARBA00023163"/>
    </source>
</evidence>
<dbReference type="InterPro" id="IPR013324">
    <property type="entry name" value="RNA_pol_sigma_r3/r4-like"/>
</dbReference>
<feature type="domain" description="RNA polymerase sigma factor 70 region 4 type 2" evidence="8">
    <location>
        <begin position="129"/>
        <end position="180"/>
    </location>
</feature>
<comment type="similarity">
    <text evidence="1 6">Belongs to the sigma-70 factor family. ECF subfamily.</text>
</comment>
<evidence type="ECO:0000256" key="6">
    <source>
        <dbReference type="RuleBase" id="RU000716"/>
    </source>
</evidence>
<dbReference type="InterPro" id="IPR000838">
    <property type="entry name" value="RNA_pol_sigma70_ECF_CS"/>
</dbReference>
<evidence type="ECO:0000259" key="7">
    <source>
        <dbReference type="Pfam" id="PF04542"/>
    </source>
</evidence>
<dbReference type="InterPro" id="IPR039425">
    <property type="entry name" value="RNA_pol_sigma-70-like"/>
</dbReference>
<dbReference type="NCBIfam" id="TIGR02937">
    <property type="entry name" value="sigma70-ECF"/>
    <property type="match status" value="1"/>
</dbReference>
<evidence type="ECO:0000313" key="9">
    <source>
        <dbReference type="EMBL" id="GLZ82025.1"/>
    </source>
</evidence>
<sequence>MSVSLPDTAVPRPDADDEATSWALAARSGDPVAQAAFVRATQRDVWRLCASLIDRGSADDLAQETFLRAFRSLPAFEARSTARTWLLGIARRVCADHLRTVVRRRKLAAAVAVRAEPGLREPDPAGAVDVRDLLRRLPDERRAAFVLTQVLGLPYAEAAAVEGVPVGTIRSRVARARADLVATLLHDPSENPVSEGN</sequence>
<keyword evidence="5 6" id="KW-0804">Transcription</keyword>
<dbReference type="GO" id="GO:0006950">
    <property type="term" value="P:response to stress"/>
    <property type="evidence" value="ECO:0007669"/>
    <property type="project" value="UniProtKB-ARBA"/>
</dbReference>
<dbReference type="SUPFAM" id="SSF88946">
    <property type="entry name" value="Sigma2 domain of RNA polymerase sigma factors"/>
    <property type="match status" value="1"/>
</dbReference>
<gene>
    <name evidence="9" type="primary">rpoE</name>
    <name evidence="9" type="ORF">Afil01_68320</name>
</gene>
<keyword evidence="3 6" id="KW-0731">Sigma factor</keyword>
<evidence type="ECO:0000256" key="1">
    <source>
        <dbReference type="ARBA" id="ARBA00010641"/>
    </source>
</evidence>
<dbReference type="AlphaFoldDB" id="A0A9W6WEN0"/>
<dbReference type="GO" id="GO:0016987">
    <property type="term" value="F:sigma factor activity"/>
    <property type="evidence" value="ECO:0007669"/>
    <property type="project" value="UniProtKB-KW"/>
</dbReference>
<proteinExistence type="inferred from homology"/>
<evidence type="ECO:0000256" key="4">
    <source>
        <dbReference type="ARBA" id="ARBA00023125"/>
    </source>
</evidence>
<name>A0A9W6WEN0_9ACTN</name>
<comment type="caution">
    <text evidence="9">The sequence shown here is derived from an EMBL/GenBank/DDBJ whole genome shotgun (WGS) entry which is preliminary data.</text>
</comment>
<keyword evidence="10" id="KW-1185">Reference proteome</keyword>
<accession>A0A9W6WEN0</accession>
<evidence type="ECO:0000259" key="8">
    <source>
        <dbReference type="Pfam" id="PF08281"/>
    </source>
</evidence>
<dbReference type="CDD" id="cd06171">
    <property type="entry name" value="Sigma70_r4"/>
    <property type="match status" value="1"/>
</dbReference>
<dbReference type="InterPro" id="IPR036388">
    <property type="entry name" value="WH-like_DNA-bd_sf"/>
</dbReference>
<evidence type="ECO:0000256" key="3">
    <source>
        <dbReference type="ARBA" id="ARBA00023082"/>
    </source>
</evidence>
<dbReference type="GO" id="GO:0003677">
    <property type="term" value="F:DNA binding"/>
    <property type="evidence" value="ECO:0007669"/>
    <property type="project" value="UniProtKB-KW"/>
</dbReference>
<dbReference type="Gene3D" id="1.10.1740.10">
    <property type="match status" value="1"/>
</dbReference>
<keyword evidence="2 6" id="KW-0805">Transcription regulation</keyword>
<dbReference type="InterPro" id="IPR013325">
    <property type="entry name" value="RNA_pol_sigma_r2"/>
</dbReference>
<dbReference type="InterPro" id="IPR007627">
    <property type="entry name" value="RNA_pol_sigma70_r2"/>
</dbReference>
<dbReference type="Pfam" id="PF08281">
    <property type="entry name" value="Sigma70_r4_2"/>
    <property type="match status" value="1"/>
</dbReference>
<dbReference type="EMBL" id="BSTX01000008">
    <property type="protein sequence ID" value="GLZ82025.1"/>
    <property type="molecule type" value="Genomic_DNA"/>
</dbReference>
<dbReference type="InterPro" id="IPR013249">
    <property type="entry name" value="RNA_pol_sigma70_r4_t2"/>
</dbReference>
<dbReference type="GO" id="GO:0006352">
    <property type="term" value="P:DNA-templated transcription initiation"/>
    <property type="evidence" value="ECO:0007669"/>
    <property type="project" value="InterPro"/>
</dbReference>
<dbReference type="PANTHER" id="PTHR43133:SF61">
    <property type="entry name" value="ECF RNA POLYMERASE SIGMA FACTOR SIGC"/>
    <property type="match status" value="1"/>
</dbReference>
<reference evidence="9" key="1">
    <citation type="submission" date="2023-03" db="EMBL/GenBank/DDBJ databases">
        <title>Actinorhabdospora filicis NBRC 111898.</title>
        <authorList>
            <person name="Ichikawa N."/>
            <person name="Sato H."/>
            <person name="Tonouchi N."/>
        </authorList>
    </citation>
    <scope>NUCLEOTIDE SEQUENCE</scope>
    <source>
        <strain evidence="9">NBRC 111898</strain>
    </source>
</reference>
<keyword evidence="4 6" id="KW-0238">DNA-binding</keyword>
<evidence type="ECO:0000313" key="10">
    <source>
        <dbReference type="Proteomes" id="UP001165079"/>
    </source>
</evidence>
<feature type="domain" description="RNA polymerase sigma-70 region 2" evidence="7">
    <location>
        <begin position="38"/>
        <end position="100"/>
    </location>
</feature>
<evidence type="ECO:0000256" key="2">
    <source>
        <dbReference type="ARBA" id="ARBA00023015"/>
    </source>
</evidence>
<organism evidence="9 10">
    <name type="scientific">Actinorhabdospora filicis</name>
    <dbReference type="NCBI Taxonomy" id="1785913"/>
    <lineage>
        <taxon>Bacteria</taxon>
        <taxon>Bacillati</taxon>
        <taxon>Actinomycetota</taxon>
        <taxon>Actinomycetes</taxon>
        <taxon>Micromonosporales</taxon>
        <taxon>Micromonosporaceae</taxon>
        <taxon>Actinorhabdospora</taxon>
    </lineage>
</organism>
<dbReference type="Gene3D" id="1.10.10.10">
    <property type="entry name" value="Winged helix-like DNA-binding domain superfamily/Winged helix DNA-binding domain"/>
    <property type="match status" value="1"/>
</dbReference>
<protein>
    <recommendedName>
        <fullName evidence="6">RNA polymerase sigma factor</fullName>
    </recommendedName>
</protein>
<dbReference type="PROSITE" id="PS01063">
    <property type="entry name" value="SIGMA70_ECF"/>
    <property type="match status" value="1"/>
</dbReference>
<dbReference type="Proteomes" id="UP001165079">
    <property type="component" value="Unassembled WGS sequence"/>
</dbReference>